<evidence type="ECO:0000313" key="3">
    <source>
        <dbReference type="Proteomes" id="UP000053732"/>
    </source>
</evidence>
<keyword evidence="2" id="KW-0378">Hydrolase</keyword>
<dbReference type="PANTHER" id="PTHR43798:SF33">
    <property type="entry name" value="HYDROLASE, PUTATIVE (AFU_ORTHOLOGUE AFUA_2G14860)-RELATED"/>
    <property type="match status" value="1"/>
</dbReference>
<dbReference type="InterPro" id="IPR000073">
    <property type="entry name" value="AB_hydrolase_1"/>
</dbReference>
<protein>
    <submittedName>
        <fullName evidence="2">Alpha/beta hydrolase fold-1</fullName>
    </submittedName>
</protein>
<dbReference type="Proteomes" id="UP000053732">
    <property type="component" value="Unassembled WGS sequence"/>
</dbReference>
<dbReference type="EMBL" id="HG793138">
    <property type="protein sequence ID" value="CRL21407.1"/>
    <property type="molecule type" value="Genomic_DNA"/>
</dbReference>
<dbReference type="Pfam" id="PF12697">
    <property type="entry name" value="Abhydrolase_6"/>
    <property type="match status" value="1"/>
</dbReference>
<dbReference type="GO" id="GO:0017000">
    <property type="term" value="P:antibiotic biosynthetic process"/>
    <property type="evidence" value="ECO:0007669"/>
    <property type="project" value="UniProtKB-ARBA"/>
</dbReference>
<dbReference type="InterPro" id="IPR029058">
    <property type="entry name" value="AB_hydrolase_fold"/>
</dbReference>
<dbReference type="GO" id="GO:0016787">
    <property type="term" value="F:hydrolase activity"/>
    <property type="evidence" value="ECO:0007669"/>
    <property type="project" value="UniProtKB-KW"/>
</dbReference>
<dbReference type="SUPFAM" id="SSF53474">
    <property type="entry name" value="alpha/beta-Hydrolases"/>
    <property type="match status" value="1"/>
</dbReference>
<dbReference type="GO" id="GO:0072330">
    <property type="term" value="P:monocarboxylic acid biosynthetic process"/>
    <property type="evidence" value="ECO:0007669"/>
    <property type="project" value="UniProtKB-ARBA"/>
</dbReference>
<sequence length="302" mass="33626">MQNFQHTAHIGTHSLSYTLRGIPRQPGAPLVVVLTGITSSALEWSAVCRHLENEASVLLYERTGYGQSEAAPTAEPDSLTIVDELSRLLAAATLLPPYLVVGHSWGGILAREFLAARGHEAICGMVLVDAVQERMLFETWPDPCIAAVTAGLDYMEVVGLTHDYRLTEVEWAELMAEEASPHHTQQATRELPYLQISRAVLAKKQQLLPGRDLLRGQPLKGLGTEAERAVFRHYLERWDVSEEIFQRELLNLSSNARFSTTTQSGHNIQITEPERVADEIHWVLQRVPSVSRKSPSDHQLAT</sequence>
<organism evidence="2 3">
    <name type="scientific">Penicillium camemberti (strain FM 013)</name>
    <dbReference type="NCBI Taxonomy" id="1429867"/>
    <lineage>
        <taxon>Eukaryota</taxon>
        <taxon>Fungi</taxon>
        <taxon>Dikarya</taxon>
        <taxon>Ascomycota</taxon>
        <taxon>Pezizomycotina</taxon>
        <taxon>Eurotiomycetes</taxon>
        <taxon>Eurotiomycetidae</taxon>
        <taxon>Eurotiales</taxon>
        <taxon>Aspergillaceae</taxon>
        <taxon>Penicillium</taxon>
    </lineage>
</organism>
<gene>
    <name evidence="2" type="ORF">PCAMFM013_S005g000571</name>
</gene>
<feature type="domain" description="AB hydrolase-1" evidence="1">
    <location>
        <begin position="31"/>
        <end position="278"/>
    </location>
</feature>
<dbReference type="STRING" id="1429867.A0A0G4P534"/>
<reference evidence="2 3" key="1">
    <citation type="journal article" date="2014" name="Nat. Commun.">
        <title>Multiple recent horizontal transfers of a large genomic region in cheese making fungi.</title>
        <authorList>
            <person name="Cheeseman K."/>
            <person name="Ropars J."/>
            <person name="Renault P."/>
            <person name="Dupont J."/>
            <person name="Gouzy J."/>
            <person name="Branca A."/>
            <person name="Abraham A.L."/>
            <person name="Ceppi M."/>
            <person name="Conseiller E."/>
            <person name="Debuchy R."/>
            <person name="Malagnac F."/>
            <person name="Goarin A."/>
            <person name="Silar P."/>
            <person name="Lacoste S."/>
            <person name="Sallet E."/>
            <person name="Bensimon A."/>
            <person name="Giraud T."/>
            <person name="Brygoo Y."/>
        </authorList>
    </citation>
    <scope>NUCLEOTIDE SEQUENCE [LARGE SCALE GENOMIC DNA]</scope>
    <source>
        <strain evidence="3">FM 013</strain>
    </source>
</reference>
<name>A0A0G4P534_PENC3</name>
<accession>A0A0G4P534</accession>
<evidence type="ECO:0000313" key="2">
    <source>
        <dbReference type="EMBL" id="CRL21407.1"/>
    </source>
</evidence>
<dbReference type="Gene3D" id="3.40.50.1820">
    <property type="entry name" value="alpha/beta hydrolase"/>
    <property type="match status" value="1"/>
</dbReference>
<evidence type="ECO:0000259" key="1">
    <source>
        <dbReference type="Pfam" id="PF12697"/>
    </source>
</evidence>
<dbReference type="AlphaFoldDB" id="A0A0G4P534"/>
<keyword evidence="3" id="KW-1185">Reference proteome</keyword>
<proteinExistence type="predicted"/>
<dbReference type="InterPro" id="IPR050266">
    <property type="entry name" value="AB_hydrolase_sf"/>
</dbReference>
<dbReference type="PANTHER" id="PTHR43798">
    <property type="entry name" value="MONOACYLGLYCEROL LIPASE"/>
    <property type="match status" value="1"/>
</dbReference>
<dbReference type="GO" id="GO:0016020">
    <property type="term" value="C:membrane"/>
    <property type="evidence" value="ECO:0007669"/>
    <property type="project" value="TreeGrafter"/>
</dbReference>